<dbReference type="AlphaFoldDB" id="A0A563U309"/>
<protein>
    <submittedName>
        <fullName evidence="2">Uncharacterized protein</fullName>
    </submittedName>
</protein>
<feature type="signal peptide" evidence="1">
    <location>
        <begin position="1"/>
        <end position="19"/>
    </location>
</feature>
<dbReference type="EMBL" id="VOEJ01000008">
    <property type="protein sequence ID" value="TWR25720.1"/>
    <property type="molecule type" value="Genomic_DNA"/>
</dbReference>
<dbReference type="Proteomes" id="UP000320042">
    <property type="component" value="Unassembled WGS sequence"/>
</dbReference>
<keyword evidence="1" id="KW-0732">Signal</keyword>
<comment type="caution">
    <text evidence="2">The sequence shown here is derived from an EMBL/GenBank/DDBJ whole genome shotgun (WGS) entry which is preliminary data.</text>
</comment>
<proteinExistence type="predicted"/>
<name>A0A563U309_9SPHI</name>
<evidence type="ECO:0000256" key="1">
    <source>
        <dbReference type="SAM" id="SignalP"/>
    </source>
</evidence>
<dbReference type="RefSeq" id="WP_146382877.1">
    <property type="nucleotide sequence ID" value="NZ_VOEJ01000008.1"/>
</dbReference>
<accession>A0A563U309</accession>
<evidence type="ECO:0000313" key="3">
    <source>
        <dbReference type="Proteomes" id="UP000320042"/>
    </source>
</evidence>
<gene>
    <name evidence="2" type="ORF">FPZ43_15655</name>
</gene>
<organism evidence="2 3">
    <name type="scientific">Mucilaginibacter pallidiroseus</name>
    <dbReference type="NCBI Taxonomy" id="2599295"/>
    <lineage>
        <taxon>Bacteria</taxon>
        <taxon>Pseudomonadati</taxon>
        <taxon>Bacteroidota</taxon>
        <taxon>Sphingobacteriia</taxon>
        <taxon>Sphingobacteriales</taxon>
        <taxon>Sphingobacteriaceae</taxon>
        <taxon>Mucilaginibacter</taxon>
    </lineage>
</organism>
<evidence type="ECO:0000313" key="2">
    <source>
        <dbReference type="EMBL" id="TWR25720.1"/>
    </source>
</evidence>
<sequence length="112" mass="12415">MRKISFAALFVLATLSSFAQSTQKRAAADTAGKYRAADNRIYQFALNGEQISLLLQSSQAGVIPYLKTIKLPMDKLDEAQQVFASIINGVAYQYRQQFVADSLRATKPPIKK</sequence>
<reference evidence="2 3" key="1">
    <citation type="submission" date="2019-07" db="EMBL/GenBank/DDBJ databases">
        <authorList>
            <person name="Kim J."/>
        </authorList>
    </citation>
    <scope>NUCLEOTIDE SEQUENCE [LARGE SCALE GENOMIC DNA]</scope>
    <source>
        <strain evidence="3">dk17</strain>
    </source>
</reference>
<keyword evidence="3" id="KW-1185">Reference proteome</keyword>
<feature type="chain" id="PRO_5022018308" evidence="1">
    <location>
        <begin position="20"/>
        <end position="112"/>
    </location>
</feature>